<evidence type="ECO:0000259" key="3">
    <source>
        <dbReference type="PROSITE" id="PS50977"/>
    </source>
</evidence>
<feature type="DNA-binding region" description="H-T-H motif" evidence="2">
    <location>
        <begin position="43"/>
        <end position="62"/>
    </location>
</feature>
<dbReference type="InterPro" id="IPR050109">
    <property type="entry name" value="HTH-type_TetR-like_transc_reg"/>
</dbReference>
<evidence type="ECO:0000256" key="2">
    <source>
        <dbReference type="PROSITE-ProRule" id="PRU00335"/>
    </source>
</evidence>
<evidence type="ECO:0000313" key="5">
    <source>
        <dbReference type="Proteomes" id="UP001230156"/>
    </source>
</evidence>
<accession>A0ABU0YPE3</accession>
<evidence type="ECO:0000256" key="1">
    <source>
        <dbReference type="ARBA" id="ARBA00023125"/>
    </source>
</evidence>
<dbReference type="Gene3D" id="1.10.357.10">
    <property type="entry name" value="Tetracycline Repressor, domain 2"/>
    <property type="match status" value="1"/>
</dbReference>
<dbReference type="PANTHER" id="PTHR30055">
    <property type="entry name" value="HTH-TYPE TRANSCRIPTIONAL REGULATOR RUTR"/>
    <property type="match status" value="1"/>
</dbReference>
<organism evidence="4 5">
    <name type="scientific">Dongia sedimenti</name>
    <dbReference type="NCBI Taxonomy" id="3064282"/>
    <lineage>
        <taxon>Bacteria</taxon>
        <taxon>Pseudomonadati</taxon>
        <taxon>Pseudomonadota</taxon>
        <taxon>Alphaproteobacteria</taxon>
        <taxon>Rhodospirillales</taxon>
        <taxon>Dongiaceae</taxon>
        <taxon>Dongia</taxon>
    </lineage>
</organism>
<gene>
    <name evidence="4" type="ORF">Q8A70_18025</name>
</gene>
<dbReference type="InterPro" id="IPR009057">
    <property type="entry name" value="Homeodomain-like_sf"/>
</dbReference>
<dbReference type="PRINTS" id="PR00455">
    <property type="entry name" value="HTHTETR"/>
</dbReference>
<dbReference type="Proteomes" id="UP001230156">
    <property type="component" value="Unassembled WGS sequence"/>
</dbReference>
<name>A0ABU0YPE3_9PROT</name>
<dbReference type="Pfam" id="PF00440">
    <property type="entry name" value="TetR_N"/>
    <property type="match status" value="1"/>
</dbReference>
<dbReference type="SUPFAM" id="SSF46689">
    <property type="entry name" value="Homeodomain-like"/>
    <property type="match status" value="1"/>
</dbReference>
<keyword evidence="5" id="KW-1185">Reference proteome</keyword>
<reference evidence="5" key="1">
    <citation type="submission" date="2023-08" db="EMBL/GenBank/DDBJ databases">
        <title>Rhodospirillaceae gen. nov., a novel taxon isolated from the Yangtze River Yuezi River estuary sludge.</title>
        <authorList>
            <person name="Ruan L."/>
        </authorList>
    </citation>
    <scope>NUCLEOTIDE SEQUENCE [LARGE SCALE GENOMIC DNA]</scope>
    <source>
        <strain evidence="5">R-7</strain>
    </source>
</reference>
<protein>
    <submittedName>
        <fullName evidence="4">Helix-turn-helix domain-containing protein</fullName>
    </submittedName>
</protein>
<sequence>MTKRTKKRAYRLSARAESQAETRRRIVDATVELHEKLGPAHTPMSAIAERAGVTRLTLYRHFPDEAAILAACTSHWSALHPFPAAALWEGIADPATRAAAALAAHYDYYAGTRRMWFITYRDVGLVKPIQPLVAQVDAYLTGVAESLAAAFRAKGNVLRQLTVTLRHALAYATWLSLEERGLDTRGKAALVSQWLEGVRNKHA</sequence>
<dbReference type="PANTHER" id="PTHR30055:SF226">
    <property type="entry name" value="HTH-TYPE TRANSCRIPTIONAL REGULATOR PKSA"/>
    <property type="match status" value="1"/>
</dbReference>
<proteinExistence type="predicted"/>
<dbReference type="PROSITE" id="PS50977">
    <property type="entry name" value="HTH_TETR_2"/>
    <property type="match status" value="1"/>
</dbReference>
<keyword evidence="1 2" id="KW-0238">DNA-binding</keyword>
<dbReference type="EMBL" id="JAUYVI010000005">
    <property type="protein sequence ID" value="MDQ7249592.1"/>
    <property type="molecule type" value="Genomic_DNA"/>
</dbReference>
<dbReference type="RefSeq" id="WP_379957719.1">
    <property type="nucleotide sequence ID" value="NZ_JAUYVI010000005.1"/>
</dbReference>
<feature type="domain" description="HTH tetR-type" evidence="3">
    <location>
        <begin position="20"/>
        <end position="80"/>
    </location>
</feature>
<dbReference type="InterPro" id="IPR001647">
    <property type="entry name" value="HTH_TetR"/>
</dbReference>
<comment type="caution">
    <text evidence="4">The sequence shown here is derived from an EMBL/GenBank/DDBJ whole genome shotgun (WGS) entry which is preliminary data.</text>
</comment>
<evidence type="ECO:0000313" key="4">
    <source>
        <dbReference type="EMBL" id="MDQ7249592.1"/>
    </source>
</evidence>